<dbReference type="HOGENOM" id="CLU_000288_63_47_1"/>
<feature type="domain" description="Protein kinase" evidence="7">
    <location>
        <begin position="148"/>
        <end position="430"/>
    </location>
</feature>
<dbReference type="Pfam" id="PF00498">
    <property type="entry name" value="FHA"/>
    <property type="match status" value="1"/>
</dbReference>
<dbReference type="OMA" id="VMLYICL"/>
<dbReference type="SMART" id="SM00220">
    <property type="entry name" value="S_TKc"/>
    <property type="match status" value="1"/>
</dbReference>
<dbReference type="InParanoid" id="G8YUL4"/>
<evidence type="ECO:0000256" key="3">
    <source>
        <dbReference type="ARBA" id="ARBA00022840"/>
    </source>
</evidence>
<evidence type="ECO:0000256" key="4">
    <source>
        <dbReference type="PROSITE-ProRule" id="PRU10141"/>
    </source>
</evidence>
<evidence type="ECO:0000256" key="1">
    <source>
        <dbReference type="ARBA" id="ARBA00005575"/>
    </source>
</evidence>
<dbReference type="PANTHER" id="PTHR24347">
    <property type="entry name" value="SERINE/THREONINE-PROTEIN KINASE"/>
    <property type="match status" value="1"/>
</dbReference>
<name>G8YUL4_PICSO</name>
<dbReference type="SMART" id="SM00240">
    <property type="entry name" value="FHA"/>
    <property type="match status" value="1"/>
</dbReference>
<organism evidence="8 9">
    <name type="scientific">Pichia sorbitophila (strain ATCC MYA-4447 / BCRC 22081 / CBS 7064 / NBRC 10061 / NRRL Y-12695)</name>
    <name type="common">Hybrid yeast</name>
    <dbReference type="NCBI Taxonomy" id="559304"/>
    <lineage>
        <taxon>Eukaryota</taxon>
        <taxon>Fungi</taxon>
        <taxon>Dikarya</taxon>
        <taxon>Ascomycota</taxon>
        <taxon>Saccharomycotina</taxon>
        <taxon>Pichiomycetes</taxon>
        <taxon>Debaryomycetaceae</taxon>
        <taxon>Millerozyma</taxon>
    </lineage>
</organism>
<evidence type="ECO:0000259" key="7">
    <source>
        <dbReference type="PROSITE" id="PS50011"/>
    </source>
</evidence>
<dbReference type="Proteomes" id="UP000005222">
    <property type="component" value="Chromosome A"/>
</dbReference>
<dbReference type="InterPro" id="IPR017441">
    <property type="entry name" value="Protein_kinase_ATP_BS"/>
</dbReference>
<dbReference type="SUPFAM" id="SSF56112">
    <property type="entry name" value="Protein kinase-like (PK-like)"/>
    <property type="match status" value="1"/>
</dbReference>
<dbReference type="SUPFAM" id="SSF49879">
    <property type="entry name" value="SMAD/FHA domain"/>
    <property type="match status" value="1"/>
</dbReference>
<keyword evidence="5" id="KW-0808">Transferase</keyword>
<dbReference type="PROSITE" id="PS00107">
    <property type="entry name" value="PROTEIN_KINASE_ATP"/>
    <property type="match status" value="1"/>
</dbReference>
<feature type="domain" description="FHA" evidence="6">
    <location>
        <begin position="50"/>
        <end position="102"/>
    </location>
</feature>
<dbReference type="OrthoDB" id="407410at2759"/>
<dbReference type="InterPro" id="IPR008984">
    <property type="entry name" value="SMAD_FHA_dom_sf"/>
</dbReference>
<dbReference type="PROSITE" id="PS00108">
    <property type="entry name" value="PROTEIN_KINASE_ST"/>
    <property type="match status" value="1"/>
</dbReference>
<dbReference type="FunCoup" id="G8YUL4">
    <property type="interactions" value="823"/>
</dbReference>
<dbReference type="CDD" id="cd05117">
    <property type="entry name" value="STKc_CAMK"/>
    <property type="match status" value="1"/>
</dbReference>
<feature type="binding site" evidence="4">
    <location>
        <position position="177"/>
    </location>
    <ligand>
        <name>ATP</name>
        <dbReference type="ChEBI" id="CHEBI:30616"/>
    </ligand>
</feature>
<dbReference type="Pfam" id="PF00069">
    <property type="entry name" value="Pkinase"/>
    <property type="match status" value="1"/>
</dbReference>
<dbReference type="GO" id="GO:0004674">
    <property type="term" value="F:protein serine/threonine kinase activity"/>
    <property type="evidence" value="ECO:0007669"/>
    <property type="project" value="UniProtKB-KW"/>
</dbReference>
<dbReference type="Gene3D" id="1.10.510.10">
    <property type="entry name" value="Transferase(Phosphotransferase) domain 1"/>
    <property type="match status" value="1"/>
</dbReference>
<evidence type="ECO:0000313" key="9">
    <source>
        <dbReference type="Proteomes" id="UP000005222"/>
    </source>
</evidence>
<dbReference type="InterPro" id="IPR008271">
    <property type="entry name" value="Ser/Thr_kinase_AS"/>
</dbReference>
<dbReference type="FunFam" id="1.10.510.10:FF:000571">
    <property type="entry name" value="Maternal embryonic leucine zipper kinase"/>
    <property type="match status" value="1"/>
</dbReference>
<evidence type="ECO:0000313" key="8">
    <source>
        <dbReference type="EMBL" id="CCE72547.1"/>
    </source>
</evidence>
<proteinExistence type="inferred from homology"/>
<dbReference type="GO" id="GO:0030447">
    <property type="term" value="P:filamentous growth"/>
    <property type="evidence" value="ECO:0007669"/>
    <property type="project" value="UniProtKB-ARBA"/>
</dbReference>
<evidence type="ECO:0000259" key="6">
    <source>
        <dbReference type="PROSITE" id="PS50006"/>
    </source>
</evidence>
<dbReference type="Gene3D" id="2.60.200.20">
    <property type="match status" value="1"/>
</dbReference>
<comment type="similarity">
    <text evidence="1">Belongs to the protein kinase superfamily. CAMK Ser/Thr protein kinase family. CHEK2 subfamily.</text>
</comment>
<dbReference type="eggNOG" id="KOG0615">
    <property type="taxonomic scope" value="Eukaryota"/>
</dbReference>
<dbReference type="GO" id="GO:0005524">
    <property type="term" value="F:ATP binding"/>
    <property type="evidence" value="ECO:0007669"/>
    <property type="project" value="UniProtKB-UniRule"/>
</dbReference>
<gene>
    <name evidence="8" type="primary">Piso0_000129</name>
    <name evidence="8" type="ORF">GNLVRS01_PISO0A02640g</name>
</gene>
<dbReference type="CDD" id="cd00060">
    <property type="entry name" value="FHA"/>
    <property type="match status" value="1"/>
</dbReference>
<dbReference type="InterPro" id="IPR000719">
    <property type="entry name" value="Prot_kinase_dom"/>
</dbReference>
<evidence type="ECO:0000256" key="2">
    <source>
        <dbReference type="ARBA" id="ARBA00022741"/>
    </source>
</evidence>
<dbReference type="AlphaFoldDB" id="G8YUL4"/>
<reference evidence="8 9" key="1">
    <citation type="journal article" date="2012" name="G3 (Bethesda)">
        <title>Pichia sorbitophila, an interspecies yeast hybrid reveals early steps of genome resolution following polyploidization.</title>
        <authorList>
            <person name="Leh Louis V."/>
            <person name="Despons L."/>
            <person name="Friedrich A."/>
            <person name="Martin T."/>
            <person name="Durrens P."/>
            <person name="Casaregola S."/>
            <person name="Neuveglise C."/>
            <person name="Fairhead C."/>
            <person name="Marck C."/>
            <person name="Cruz J.A."/>
            <person name="Straub M.L."/>
            <person name="Kugler V."/>
            <person name="Sacerdot C."/>
            <person name="Uzunov Z."/>
            <person name="Thierry A."/>
            <person name="Weiss S."/>
            <person name="Bleykasten C."/>
            <person name="De Montigny J."/>
            <person name="Jacques N."/>
            <person name="Jung P."/>
            <person name="Lemaire M."/>
            <person name="Mallet S."/>
            <person name="Morel G."/>
            <person name="Richard G.F."/>
            <person name="Sarkar A."/>
            <person name="Savel G."/>
            <person name="Schacherer J."/>
            <person name="Seret M.L."/>
            <person name="Talla E."/>
            <person name="Samson G."/>
            <person name="Jubin C."/>
            <person name="Poulain J."/>
            <person name="Vacherie B."/>
            <person name="Barbe V."/>
            <person name="Pelletier E."/>
            <person name="Sherman D.J."/>
            <person name="Westhof E."/>
            <person name="Weissenbach J."/>
            <person name="Baret P.V."/>
            <person name="Wincker P."/>
            <person name="Gaillardin C."/>
            <person name="Dujon B."/>
            <person name="Souciet J.L."/>
        </authorList>
    </citation>
    <scope>NUCLEOTIDE SEQUENCE [LARGE SCALE GENOMIC DNA]</scope>
    <source>
        <strain evidence="9">ATCC MYA-4447 / BCRC 22081 / CBS 7064 / NBRC 10061 / NRRL Y-12695</strain>
    </source>
</reference>
<keyword evidence="2 4" id="KW-0547">Nucleotide-binding</keyword>
<dbReference type="PROSITE" id="PS50006">
    <property type="entry name" value="FHA_DOMAIN"/>
    <property type="match status" value="1"/>
</dbReference>
<accession>G8YUL4</accession>
<keyword evidence="9" id="KW-1185">Reference proteome</keyword>
<dbReference type="PROSITE" id="PS50011">
    <property type="entry name" value="PROTEIN_KINASE_DOM"/>
    <property type="match status" value="1"/>
</dbReference>
<keyword evidence="5" id="KW-0418">Kinase</keyword>
<dbReference type="EMBL" id="FO082059">
    <property type="protein sequence ID" value="CCE72547.1"/>
    <property type="molecule type" value="Genomic_DNA"/>
</dbReference>
<keyword evidence="3 4" id="KW-0067">ATP-binding</keyword>
<dbReference type="InterPro" id="IPR011009">
    <property type="entry name" value="Kinase-like_dom_sf"/>
</dbReference>
<protein>
    <submittedName>
        <fullName evidence="8">Piso0_000129 protein</fullName>
    </submittedName>
</protein>
<evidence type="ECO:0000256" key="5">
    <source>
        <dbReference type="RuleBase" id="RU000304"/>
    </source>
</evidence>
<dbReference type="STRING" id="559304.G8YUL4"/>
<keyword evidence="5" id="KW-0723">Serine/threonine-protein kinase</keyword>
<dbReference type="InterPro" id="IPR000253">
    <property type="entry name" value="FHA_dom"/>
</dbReference>
<sequence>MSLKRRRTFNVKIDDDLDNRNIIDGQYLAKLINVKTDKQHILIPRKVGAILIGRSSSCDIKINGSDVSSKHCRLNVSSNDDGLCLYITDMSTNGTLLNEEIIGKFSSTLVKDGDTISFAKMGGTYLVKYFRDENQVRNGAVKRFGDDYVLGAHLGSGHYAVVKEARDRHNGATVAVKIFHPNRSSGNNDSDSKFQQEINLLLSINHPNIIKFISHYVEPINRSSSTTYLVLEKVNNGELFQRIINKQKLRQDETKAIFKQILSGLEYLHSNNIIHRDIKPENILLDVRRRSSPDEVQTGPWDEDELDLKVKIADFGLAKFIGELKFTNTLCGTPAYVAPEILSNQRSYSTKVDLWSSGVLLYVCLCGFPPFSDELAPPGMKEQILQAKYAFYSPYWDDISDSALHLIASLLVVDAEERLDVIQTMNHFWFGEEDNVEQNNTNNTIDEGIQRIHVRADSQPMSLSEKYMSDIKWEEQNKS</sequence>